<protein>
    <recommendedName>
        <fullName evidence="2">DUF3615 domain-containing protein</fullName>
    </recommendedName>
</protein>
<sequence length="424" mass="48325">MEPSPLPPFSTDREETGVSPLPPLSPDRGDTSDSPLPLPPLYPGCEGVDPKYYKKLHQYLKGVPLGDKFATPPPDYYKKYRESLIGLNRSARKPEAGEILPPPPPLPQRHPFQMSPDVYKSYDLAGDGDGPPRYTRENPHPRYVLQQEVIQEAKERLAARPPGDPGAFEDRRMIKMFSSPFDHNPHMDLEAYSKPCTIKPWRPEIACPIEISRKMDWEKFYRDWGLDYALAASFDVRRYVEEGDPRYRPEVFLEASKMAVEFHNRTHLGSEIELVEPVGGKILMFPHDGWEHFNFRAKTTNPDAVDQSVRLFFGERYLGKRELGPNGFPHGCVGEPQITQCTDLTFRDTAYKHPPGENVDSNSCRHGCHRLDNIIHPFQWQGFLRKPSNMVPQNHPPNVQSPWCAFPHSGAIPSDPVLCNIPRD</sequence>
<evidence type="ECO:0000313" key="4">
    <source>
        <dbReference type="Proteomes" id="UP001141552"/>
    </source>
</evidence>
<keyword evidence="4" id="KW-1185">Reference proteome</keyword>
<dbReference type="InterPro" id="IPR022059">
    <property type="entry name" value="DUF3615"/>
</dbReference>
<reference evidence="3" key="1">
    <citation type="submission" date="2022-02" db="EMBL/GenBank/DDBJ databases">
        <authorList>
            <person name="Henning P.M."/>
            <person name="McCubbin A.G."/>
            <person name="Shore J.S."/>
        </authorList>
    </citation>
    <scope>NUCLEOTIDE SEQUENCE</scope>
    <source>
        <strain evidence="3">F60SS</strain>
        <tissue evidence="3">Leaves</tissue>
    </source>
</reference>
<gene>
    <name evidence="3" type="ORF">Tsubulata_043731</name>
</gene>
<dbReference type="Pfam" id="PF12274">
    <property type="entry name" value="DUF3615"/>
    <property type="match status" value="1"/>
</dbReference>
<comment type="caution">
    <text evidence="3">The sequence shown here is derived from an EMBL/GenBank/DDBJ whole genome shotgun (WGS) entry which is preliminary data.</text>
</comment>
<organism evidence="3 4">
    <name type="scientific">Turnera subulata</name>
    <dbReference type="NCBI Taxonomy" id="218843"/>
    <lineage>
        <taxon>Eukaryota</taxon>
        <taxon>Viridiplantae</taxon>
        <taxon>Streptophyta</taxon>
        <taxon>Embryophyta</taxon>
        <taxon>Tracheophyta</taxon>
        <taxon>Spermatophyta</taxon>
        <taxon>Magnoliopsida</taxon>
        <taxon>eudicotyledons</taxon>
        <taxon>Gunneridae</taxon>
        <taxon>Pentapetalae</taxon>
        <taxon>rosids</taxon>
        <taxon>fabids</taxon>
        <taxon>Malpighiales</taxon>
        <taxon>Passifloraceae</taxon>
        <taxon>Turnera</taxon>
    </lineage>
</organism>
<proteinExistence type="predicted"/>
<dbReference type="EMBL" id="JAKUCV010006635">
    <property type="protein sequence ID" value="KAJ4826541.1"/>
    <property type="molecule type" value="Genomic_DNA"/>
</dbReference>
<evidence type="ECO:0000259" key="2">
    <source>
        <dbReference type="Pfam" id="PF12274"/>
    </source>
</evidence>
<dbReference type="Proteomes" id="UP001141552">
    <property type="component" value="Unassembled WGS sequence"/>
</dbReference>
<evidence type="ECO:0000256" key="1">
    <source>
        <dbReference type="SAM" id="MobiDB-lite"/>
    </source>
</evidence>
<accession>A0A9Q0F822</accession>
<reference evidence="3" key="2">
    <citation type="journal article" date="2023" name="Plants (Basel)">
        <title>Annotation of the Turnera subulata (Passifloraceae) Draft Genome Reveals the S-Locus Evolved after the Divergence of Turneroideae from Passifloroideae in a Stepwise Manner.</title>
        <authorList>
            <person name="Henning P.M."/>
            <person name="Roalson E.H."/>
            <person name="Mir W."/>
            <person name="McCubbin A.G."/>
            <person name="Shore J.S."/>
        </authorList>
    </citation>
    <scope>NUCLEOTIDE SEQUENCE</scope>
    <source>
        <strain evidence="3">F60SS</strain>
    </source>
</reference>
<dbReference type="AlphaFoldDB" id="A0A9Q0F822"/>
<name>A0A9Q0F822_9ROSI</name>
<feature type="domain" description="DUF3615" evidence="2">
    <location>
        <begin position="258"/>
        <end position="377"/>
    </location>
</feature>
<evidence type="ECO:0000313" key="3">
    <source>
        <dbReference type="EMBL" id="KAJ4826541.1"/>
    </source>
</evidence>
<feature type="region of interest" description="Disordered" evidence="1">
    <location>
        <begin position="1"/>
        <end position="44"/>
    </location>
</feature>